<reference evidence="1" key="2">
    <citation type="submission" date="2023-09" db="EMBL/GenBank/DDBJ databases">
        <title>Characterization of Arcobacter Isolates from Retail Chicken Sold in Supermarkets in Tbilisi, Georgia.</title>
        <authorList>
            <person name="Matthias R."/>
            <person name="Zautner A.E."/>
        </authorList>
    </citation>
    <scope>NUCLEOTIDE SEQUENCE</scope>
    <source>
        <strain evidence="2">LEO 108</strain>
        <strain evidence="1">LEO 109</strain>
    </source>
</reference>
<evidence type="ECO:0000313" key="4">
    <source>
        <dbReference type="EMBL" id="WNL21258.1"/>
    </source>
</evidence>
<dbReference type="EMBL" id="CP134850">
    <property type="protein sequence ID" value="WNL21258.1"/>
    <property type="molecule type" value="Genomic_DNA"/>
</dbReference>
<reference evidence="3" key="1">
    <citation type="submission" date="2023-09" db="EMBL/GenBank/DDBJ databases">
        <title>Arcobacter tbilisiensis sp. nov. isolated from chicken meat in Tbilisi, Georgia.</title>
        <authorList>
            <person name="Matthias R."/>
            <person name="Zautner A.E."/>
        </authorList>
    </citation>
    <scope>NUCLEOTIDE SEQUENCE</scope>
    <source>
        <strain evidence="6">LEO 70</strain>
        <strain evidence="5">LEO 74</strain>
        <strain evidence="4">LEO 79</strain>
        <strain evidence="3">LEO 99</strain>
    </source>
</reference>
<dbReference type="EMBL" id="CP134844">
    <property type="protein sequence ID" value="WNL11557.1"/>
    <property type="molecule type" value="Genomic_DNA"/>
</dbReference>
<dbReference type="AlphaFoldDB" id="A0AA96CLB0"/>
<sequence>MSKKILIVINSSEYAYKMRLNLAKSIKEKGYSVVFIAPYDKKYSELIKQEFEFIHLEVDAKGINHIKDLKTIFLFV</sequence>
<dbReference type="EMBL" id="CP134849">
    <property type="protein sequence ID" value="WNL19119.1"/>
    <property type="molecule type" value="Genomic_DNA"/>
</dbReference>
<evidence type="ECO:0000313" key="5">
    <source>
        <dbReference type="EMBL" id="WNL22582.1"/>
    </source>
</evidence>
<protein>
    <submittedName>
        <fullName evidence="1">Uncharacterized protein</fullName>
    </submittedName>
</protein>
<evidence type="ECO:0000313" key="6">
    <source>
        <dbReference type="EMBL" id="WNL26528.1"/>
    </source>
</evidence>
<dbReference type="EMBL" id="CP134851">
    <property type="protein sequence ID" value="WNL22582.1"/>
    <property type="molecule type" value="Genomic_DNA"/>
</dbReference>
<dbReference type="EMBL" id="CP134845">
    <property type="protein sequence ID" value="WNL14998.1"/>
    <property type="molecule type" value="Genomic_DNA"/>
</dbReference>
<dbReference type="EMBL" id="CP134852">
    <property type="protein sequence ID" value="WNL26528.1"/>
    <property type="molecule type" value="Genomic_DNA"/>
</dbReference>
<proteinExistence type="predicted"/>
<organism evidence="1">
    <name type="scientific">Arcobacter sp. AZ-2023</name>
    <dbReference type="NCBI Taxonomy" id="3074453"/>
    <lineage>
        <taxon>Bacteria</taxon>
        <taxon>Pseudomonadati</taxon>
        <taxon>Campylobacterota</taxon>
        <taxon>Epsilonproteobacteria</taxon>
        <taxon>Campylobacterales</taxon>
        <taxon>Arcobacteraceae</taxon>
        <taxon>Arcobacter</taxon>
    </lineage>
</organism>
<accession>A0AA96CLB0</accession>
<evidence type="ECO:0000313" key="1">
    <source>
        <dbReference type="EMBL" id="WNL11557.1"/>
    </source>
</evidence>
<evidence type="ECO:0000313" key="2">
    <source>
        <dbReference type="EMBL" id="WNL14998.1"/>
    </source>
</evidence>
<name>A0AA96CLB0_9BACT</name>
<gene>
    <name evidence="2" type="ORF">RJG51_02135</name>
    <name evidence="1" type="ORF">RJG52_06390</name>
    <name evidence="3" type="ORF">RJG53_11100</name>
    <name evidence="5" type="ORF">RJG55_06395</name>
    <name evidence="4" type="ORF">RJG56_10980</name>
    <name evidence="6" type="ORF">RJG57_04975</name>
</gene>
<evidence type="ECO:0000313" key="3">
    <source>
        <dbReference type="EMBL" id="WNL19119.1"/>
    </source>
</evidence>